<evidence type="ECO:0000313" key="2">
    <source>
        <dbReference type="EMBL" id="MBB2185373.1"/>
    </source>
</evidence>
<feature type="signal peptide" evidence="1">
    <location>
        <begin position="1"/>
        <end position="21"/>
    </location>
</feature>
<evidence type="ECO:0000256" key="1">
    <source>
        <dbReference type="SAM" id="SignalP"/>
    </source>
</evidence>
<dbReference type="Proteomes" id="UP000254958">
    <property type="component" value="Unassembled WGS sequence"/>
</dbReference>
<protein>
    <recommendedName>
        <fullName evidence="6">Cysteine rich repeat protein</fullName>
    </recommendedName>
</protein>
<dbReference type="EMBL" id="JABEQI010000001">
    <property type="protein sequence ID" value="MBB2185373.1"/>
    <property type="molecule type" value="Genomic_DNA"/>
</dbReference>
<sequence length="85" mass="9383">MRRSALVPFVLAALFFGTAQAASRQEQSAACRGDAIKLCTFAIPNEDKITACMKKKVDQLSPRCRAMFEPAAKKKHRQSRAKTPS</sequence>
<organism evidence="3 4">
    <name type="scientific">Gluconacetobacter liquefaciens</name>
    <name type="common">Acetobacter liquefaciens</name>
    <dbReference type="NCBI Taxonomy" id="89584"/>
    <lineage>
        <taxon>Bacteria</taxon>
        <taxon>Pseudomonadati</taxon>
        <taxon>Pseudomonadota</taxon>
        <taxon>Alphaproteobacteria</taxon>
        <taxon>Acetobacterales</taxon>
        <taxon>Acetobacteraceae</taxon>
        <taxon>Gluconacetobacter</taxon>
    </lineage>
</organism>
<evidence type="ECO:0000313" key="4">
    <source>
        <dbReference type="Proteomes" id="UP000254958"/>
    </source>
</evidence>
<reference evidence="3 4" key="1">
    <citation type="submission" date="2018-07" db="EMBL/GenBank/DDBJ databases">
        <title>Genomic Encyclopedia of Type Strains, Phase IV (KMG-IV): sequencing the most valuable type-strain genomes for metagenomic binning, comparative biology and taxonomic classification.</title>
        <authorList>
            <person name="Goeker M."/>
        </authorList>
    </citation>
    <scope>NUCLEOTIDE SEQUENCE [LARGE SCALE GENOMIC DNA]</scope>
    <source>
        <strain evidence="3 4">DSM 5603</strain>
    </source>
</reference>
<dbReference type="EMBL" id="QQAW01000001">
    <property type="protein sequence ID" value="RDI40818.1"/>
    <property type="molecule type" value="Genomic_DNA"/>
</dbReference>
<evidence type="ECO:0008006" key="6">
    <source>
        <dbReference type="Google" id="ProtNLM"/>
    </source>
</evidence>
<dbReference type="Proteomes" id="UP000562982">
    <property type="component" value="Unassembled WGS sequence"/>
</dbReference>
<feature type="chain" id="PRO_5044585354" description="Cysteine rich repeat protein" evidence="1">
    <location>
        <begin position="22"/>
        <end position="85"/>
    </location>
</feature>
<gene>
    <name evidence="3" type="ORF">C7453_101617</name>
    <name evidence="2" type="ORF">HLH32_03035</name>
</gene>
<evidence type="ECO:0000313" key="3">
    <source>
        <dbReference type="EMBL" id="RDI40818.1"/>
    </source>
</evidence>
<keyword evidence="1" id="KW-0732">Signal</keyword>
<accession>A0A370GAJ9</accession>
<dbReference type="AlphaFoldDB" id="A0A370GAJ9"/>
<comment type="caution">
    <text evidence="3">The sequence shown here is derived from an EMBL/GenBank/DDBJ whole genome shotgun (WGS) entry which is preliminary data.</text>
</comment>
<dbReference type="OrthoDB" id="8245037at2"/>
<proteinExistence type="predicted"/>
<name>A0A370GAJ9_GLULI</name>
<reference evidence="2 5" key="2">
    <citation type="submission" date="2020-04" db="EMBL/GenBank/DDBJ databases">
        <title>Description of novel Gluconacetobacter.</title>
        <authorList>
            <person name="Sombolestani A."/>
        </authorList>
    </citation>
    <scope>NUCLEOTIDE SEQUENCE [LARGE SCALE GENOMIC DNA]</scope>
    <source>
        <strain evidence="2 5">LMG 1382</strain>
    </source>
</reference>
<keyword evidence="4" id="KW-1185">Reference proteome</keyword>
<evidence type="ECO:0000313" key="5">
    <source>
        <dbReference type="Proteomes" id="UP000562982"/>
    </source>
</evidence>